<evidence type="ECO:0000313" key="1">
    <source>
        <dbReference type="EMBL" id="AYB35307.1"/>
    </source>
</evidence>
<evidence type="ECO:0000313" key="2">
    <source>
        <dbReference type="Proteomes" id="UP000266183"/>
    </source>
</evidence>
<dbReference type="Proteomes" id="UP000266183">
    <property type="component" value="Chromosome"/>
</dbReference>
<proteinExistence type="predicted"/>
<organism evidence="1 2">
    <name type="scientific">Chryseolinea soli</name>
    <dbReference type="NCBI Taxonomy" id="2321403"/>
    <lineage>
        <taxon>Bacteria</taxon>
        <taxon>Pseudomonadati</taxon>
        <taxon>Bacteroidota</taxon>
        <taxon>Cytophagia</taxon>
        <taxon>Cytophagales</taxon>
        <taxon>Fulvivirgaceae</taxon>
        <taxon>Chryseolinea</taxon>
    </lineage>
</organism>
<protein>
    <submittedName>
        <fullName evidence="1">Uncharacterized protein</fullName>
    </submittedName>
</protein>
<sequence>MTVIDPLEEKVVKGLIGSSGSFRDYYENERLPMKMPISWLEDNLDRGLRAQASRRGEIRLQQIPPPNSDAHTVAHEIHHIVLWKVFGVYSATAKQSYKGIAATLNSSVLDLRIERDLFKYGFDIRVPYEKDVSDARLNLQHHRQSPTNYLDRLNWIINYAGTRADFDLLSRTYKGFSDRSFFEWFRKKYSDIATESNKVYKKLTEVDLDSNDSIKNYLRWVIDYYRLPTDIWVDKIA</sequence>
<name>A0A385SYW1_9BACT</name>
<dbReference type="AlphaFoldDB" id="A0A385SYW1"/>
<keyword evidence="2" id="KW-1185">Reference proteome</keyword>
<accession>A0A385SYW1</accession>
<reference evidence="2" key="1">
    <citation type="submission" date="2018-09" db="EMBL/GenBank/DDBJ databases">
        <title>Chryseolinea sp. KIS68-18 isolated from soil.</title>
        <authorList>
            <person name="Weon H.-Y."/>
            <person name="Kwon S.-W."/>
            <person name="Lee S.A."/>
        </authorList>
    </citation>
    <scope>NUCLEOTIDE SEQUENCE [LARGE SCALE GENOMIC DNA]</scope>
    <source>
        <strain evidence="2">KIS68-18</strain>
    </source>
</reference>
<dbReference type="RefSeq" id="WP_119758555.1">
    <property type="nucleotide sequence ID" value="NZ_CP032382.1"/>
</dbReference>
<dbReference type="KEGG" id="chk:D4L85_34075"/>
<gene>
    <name evidence="1" type="ORF">D4L85_34075</name>
</gene>
<dbReference type="EMBL" id="CP032382">
    <property type="protein sequence ID" value="AYB35307.1"/>
    <property type="molecule type" value="Genomic_DNA"/>
</dbReference>